<dbReference type="KEGG" id="pbr:PB2503_07499"/>
<dbReference type="InterPro" id="IPR029058">
    <property type="entry name" value="AB_hydrolase_fold"/>
</dbReference>
<name>E0TFF6_PARBH</name>
<dbReference type="PANTHER" id="PTHR43798">
    <property type="entry name" value="MONOACYLGLYCEROL LIPASE"/>
    <property type="match status" value="1"/>
</dbReference>
<sequence length="298" mass="32129">MEVVSCRGAQISVTQLDPLGAERPNAPDIVLVHGLASNMAFWYGGVAMMLRAFGRVTVLDLRGHGLSSMPATGYTAEAMAEDLSDVLDFLGLDRVFLIGHSYGGLVSFCFATNWPDRVRALVLADSRLPVVQPRMALGSWSQGGALKGMLKELGVVLDENDGEFGVALLTAIARLKLESPERAAVLEQKVINSGRVMGKRSAKRWIELLDNTTAAKDFQFGTDRPVEALNVLKAPTFALYGRKSMTLKSGVALARACPRARFHVIPGAGHFFPASRPKEFAMRTAAFLTQEGGIRPAA</sequence>
<proteinExistence type="predicted"/>
<accession>E0TFF6</accession>
<reference evidence="3" key="1">
    <citation type="submission" date="2010-08" db="EMBL/GenBank/DDBJ databases">
        <title>Genome sequence of Parvularcula bermudensis HTCC2503.</title>
        <authorList>
            <person name="Kang D.-M."/>
            <person name="Oh H.-M."/>
            <person name="Cho J.-C."/>
        </authorList>
    </citation>
    <scope>NUCLEOTIDE SEQUENCE [LARGE SCALE GENOMIC DNA]</scope>
    <source>
        <strain evidence="3">ATCC BAA-594 / HTCC2503 / KCTC 12087</strain>
    </source>
</reference>
<dbReference type="GO" id="GO:0016020">
    <property type="term" value="C:membrane"/>
    <property type="evidence" value="ECO:0007669"/>
    <property type="project" value="TreeGrafter"/>
</dbReference>
<dbReference type="InterPro" id="IPR000639">
    <property type="entry name" value="Epox_hydrolase-like"/>
</dbReference>
<dbReference type="AlphaFoldDB" id="E0TFF6"/>
<protein>
    <submittedName>
        <fullName evidence="2">Putative hydrolase</fullName>
    </submittedName>
</protein>
<dbReference type="Pfam" id="PF00561">
    <property type="entry name" value="Abhydrolase_1"/>
    <property type="match status" value="1"/>
</dbReference>
<evidence type="ECO:0000313" key="2">
    <source>
        <dbReference type="EMBL" id="ADM09557.1"/>
    </source>
</evidence>
<feature type="domain" description="AB hydrolase-1" evidence="1">
    <location>
        <begin position="29"/>
        <end position="272"/>
    </location>
</feature>
<dbReference type="EMBL" id="CP002156">
    <property type="protein sequence ID" value="ADM09557.1"/>
    <property type="molecule type" value="Genomic_DNA"/>
</dbReference>
<dbReference type="InterPro" id="IPR050266">
    <property type="entry name" value="AB_hydrolase_sf"/>
</dbReference>
<dbReference type="SUPFAM" id="SSF53474">
    <property type="entry name" value="alpha/beta-Hydrolases"/>
    <property type="match status" value="1"/>
</dbReference>
<dbReference type="ESTHER" id="9prot-a3vru2">
    <property type="family name" value="6_AlphaBeta_hydrolase"/>
</dbReference>
<dbReference type="STRING" id="314260.PB2503_07499"/>
<dbReference type="GO" id="GO:0016787">
    <property type="term" value="F:hydrolase activity"/>
    <property type="evidence" value="ECO:0007669"/>
    <property type="project" value="UniProtKB-KW"/>
</dbReference>
<dbReference type="InterPro" id="IPR000073">
    <property type="entry name" value="AB_hydrolase_1"/>
</dbReference>
<organism evidence="2 3">
    <name type="scientific">Parvularcula bermudensis (strain ATCC BAA-594 / HTCC2503 / KCTC 12087)</name>
    <dbReference type="NCBI Taxonomy" id="314260"/>
    <lineage>
        <taxon>Bacteria</taxon>
        <taxon>Pseudomonadati</taxon>
        <taxon>Pseudomonadota</taxon>
        <taxon>Alphaproteobacteria</taxon>
        <taxon>Parvularculales</taxon>
        <taxon>Parvularculaceae</taxon>
        <taxon>Parvularcula</taxon>
    </lineage>
</organism>
<dbReference type="eggNOG" id="COG0596">
    <property type="taxonomic scope" value="Bacteria"/>
</dbReference>
<dbReference type="PANTHER" id="PTHR43798:SF33">
    <property type="entry name" value="HYDROLASE, PUTATIVE (AFU_ORTHOLOGUE AFUA_2G14860)-RELATED"/>
    <property type="match status" value="1"/>
</dbReference>
<dbReference type="PRINTS" id="PR00111">
    <property type="entry name" value="ABHYDROLASE"/>
</dbReference>
<reference evidence="2 3" key="2">
    <citation type="journal article" date="2011" name="J. Bacteriol.">
        <title>Complete genome sequence of strain HTCC2503T of Parvularcula bermudensis, the type species of the order "Parvularculales" in the class Alphaproteobacteria.</title>
        <authorList>
            <person name="Oh H.M."/>
            <person name="Kang I."/>
            <person name="Vergin K.L."/>
            <person name="Kang D."/>
            <person name="Rhee K.H."/>
            <person name="Giovannoni S.J."/>
            <person name="Cho J.C."/>
        </authorList>
    </citation>
    <scope>NUCLEOTIDE SEQUENCE [LARGE SCALE GENOMIC DNA]</scope>
    <source>
        <strain evidence="3">ATCC BAA-594 / HTCC2503 / KCTC 12087</strain>
    </source>
</reference>
<dbReference type="HOGENOM" id="CLU_020336_50_4_5"/>
<dbReference type="RefSeq" id="WP_013300531.1">
    <property type="nucleotide sequence ID" value="NC_014414.1"/>
</dbReference>
<dbReference type="OrthoDB" id="9804723at2"/>
<keyword evidence="3" id="KW-1185">Reference proteome</keyword>
<evidence type="ECO:0000259" key="1">
    <source>
        <dbReference type="Pfam" id="PF00561"/>
    </source>
</evidence>
<dbReference type="PRINTS" id="PR00412">
    <property type="entry name" value="EPOXHYDRLASE"/>
</dbReference>
<gene>
    <name evidence="2" type="ordered locus">PB2503_07499</name>
</gene>
<dbReference type="Proteomes" id="UP000001302">
    <property type="component" value="Chromosome"/>
</dbReference>
<keyword evidence="2" id="KW-0378">Hydrolase</keyword>
<evidence type="ECO:0000313" key="3">
    <source>
        <dbReference type="Proteomes" id="UP000001302"/>
    </source>
</evidence>
<dbReference type="Gene3D" id="3.40.50.1820">
    <property type="entry name" value="alpha/beta hydrolase"/>
    <property type="match status" value="1"/>
</dbReference>